<organism evidence="3 4">
    <name type="scientific">Pseudomonas aeruginosa</name>
    <dbReference type="NCBI Taxonomy" id="287"/>
    <lineage>
        <taxon>Bacteria</taxon>
        <taxon>Pseudomonadati</taxon>
        <taxon>Pseudomonadota</taxon>
        <taxon>Gammaproteobacteria</taxon>
        <taxon>Pseudomonadales</taxon>
        <taxon>Pseudomonadaceae</taxon>
        <taxon>Pseudomonas</taxon>
    </lineage>
</organism>
<evidence type="ECO:0000313" key="3">
    <source>
        <dbReference type="EMBL" id="RCI70596.1"/>
    </source>
</evidence>
<sequence>LRQARGHGRTVWVWGLAFTPFTFYRREAPSLVLLEALLRHGGRVRAHDPVANAGVAARYPDALACAQLTLHDSPYAAVEGADALVLVTEWKQFRQPDFQKIRGSMRTPLLVDGRNLYAPARMAELGFIYQGIGRPRAGHCKASAA</sequence>
<dbReference type="GO" id="GO:0051287">
    <property type="term" value="F:NAD binding"/>
    <property type="evidence" value="ECO:0007669"/>
    <property type="project" value="InterPro"/>
</dbReference>
<feature type="non-terminal residue" evidence="3">
    <location>
        <position position="1"/>
    </location>
</feature>
<dbReference type="Pfam" id="PF03720">
    <property type="entry name" value="UDPG_MGDP_dh_C"/>
    <property type="match status" value="1"/>
</dbReference>
<dbReference type="PANTHER" id="PTHR43750:SF3">
    <property type="entry name" value="UDP-GLUCOSE 6-DEHYDROGENASE TUAD"/>
    <property type="match status" value="1"/>
</dbReference>
<dbReference type="EMBL" id="QORE01001970">
    <property type="protein sequence ID" value="RCI70596.1"/>
    <property type="molecule type" value="Genomic_DNA"/>
</dbReference>
<dbReference type="InterPro" id="IPR014027">
    <property type="entry name" value="UDP-Glc/GDP-Man_DH_C"/>
</dbReference>
<comment type="caution">
    <text evidence="3">The sequence shown here is derived from an EMBL/GenBank/DDBJ whole genome shotgun (WGS) entry which is preliminary data.</text>
</comment>
<dbReference type="PANTHER" id="PTHR43750">
    <property type="entry name" value="UDP-GLUCOSE 6-DEHYDROGENASE TUAD"/>
    <property type="match status" value="1"/>
</dbReference>
<dbReference type="Gene3D" id="3.40.50.720">
    <property type="entry name" value="NAD(P)-binding Rossmann-like Domain"/>
    <property type="match status" value="1"/>
</dbReference>
<proteinExistence type="predicted"/>
<protein>
    <recommendedName>
        <fullName evidence="1">UDP-glucose 6-dehydrogenase</fullName>
    </recommendedName>
</protein>
<gene>
    <name evidence="3" type="ORF">DT376_33670</name>
</gene>
<dbReference type="SMART" id="SM00984">
    <property type="entry name" value="UDPG_MGDP_dh_C"/>
    <property type="match status" value="1"/>
</dbReference>
<evidence type="ECO:0000313" key="4">
    <source>
        <dbReference type="Proteomes" id="UP000253594"/>
    </source>
</evidence>
<dbReference type="InterPro" id="IPR036220">
    <property type="entry name" value="UDP-Glc/GDP-Man_DH_C_sf"/>
</dbReference>
<evidence type="ECO:0000256" key="1">
    <source>
        <dbReference type="ARBA" id="ARBA00015132"/>
    </source>
</evidence>
<dbReference type="AlphaFoldDB" id="A0A367LZE6"/>
<evidence type="ECO:0000259" key="2">
    <source>
        <dbReference type="SMART" id="SM00984"/>
    </source>
</evidence>
<dbReference type="GO" id="GO:0016616">
    <property type="term" value="F:oxidoreductase activity, acting on the CH-OH group of donors, NAD or NADP as acceptor"/>
    <property type="evidence" value="ECO:0007669"/>
    <property type="project" value="InterPro"/>
</dbReference>
<feature type="domain" description="UDP-glucose/GDP-mannose dehydrogenase C-terminal" evidence="2">
    <location>
        <begin position="12"/>
        <end position="119"/>
    </location>
</feature>
<reference evidence="3 4" key="1">
    <citation type="submission" date="2018-07" db="EMBL/GenBank/DDBJ databases">
        <title>Mechanisms of high-level aminoglycoside resistance among Gram-negative pathogens in Brazil.</title>
        <authorList>
            <person name="Ballaben A.S."/>
            <person name="Darini A.L.C."/>
            <person name="Doi Y."/>
        </authorList>
    </citation>
    <scope>NUCLEOTIDE SEQUENCE [LARGE SCALE GENOMIC DNA]</scope>
    <source>
        <strain evidence="3 4">B2-305</strain>
    </source>
</reference>
<dbReference type="SUPFAM" id="SSF52413">
    <property type="entry name" value="UDP-glucose/GDP-mannose dehydrogenase C-terminal domain"/>
    <property type="match status" value="1"/>
</dbReference>
<name>A0A367LZE6_PSEAI</name>
<dbReference type="Proteomes" id="UP000253594">
    <property type="component" value="Unassembled WGS sequence"/>
</dbReference>
<accession>A0A367LZE6</accession>